<dbReference type="Proteomes" id="UP001178740">
    <property type="component" value="Chromosome"/>
</dbReference>
<dbReference type="EMBL" id="CP104008">
    <property type="protein sequence ID" value="WFQ92624.1"/>
    <property type="molecule type" value="Genomic_DNA"/>
</dbReference>
<reference evidence="2" key="1">
    <citation type="submission" date="2022-11" db="EMBL/GenBank/DDBJ databases">
        <title>Comparative genomic analysis of Mycoplasma feriruminatoris and the Mycoplasma mycoides cluster.</title>
        <authorList>
            <person name="Baby V."/>
            <person name="Ambroset C."/>
            <person name="Gaurivaud P."/>
            <person name="Boury C."/>
            <person name="Guichoux E."/>
            <person name="Lartigue C."/>
            <person name="Tardy F."/>
            <person name="Sirand-Pugnet P."/>
        </authorList>
    </citation>
    <scope>NUCLEOTIDE SEQUENCE</scope>
    <source>
        <strain evidence="1">L14822</strain>
        <strain evidence="2">L15407</strain>
    </source>
</reference>
<organism evidence="2 3">
    <name type="scientific">Mycoplasma feriruminatoris</name>
    <dbReference type="NCBI Taxonomy" id="1179777"/>
    <lineage>
        <taxon>Bacteria</taxon>
        <taxon>Bacillati</taxon>
        <taxon>Mycoplasmatota</taxon>
        <taxon>Mollicutes</taxon>
        <taxon>Mycoplasmataceae</taxon>
        <taxon>Mycoplasma</taxon>
    </lineage>
</organism>
<accession>A0AAQ3DN70</accession>
<proteinExistence type="predicted"/>
<evidence type="ECO:0000313" key="3">
    <source>
        <dbReference type="Proteomes" id="UP001178740"/>
    </source>
</evidence>
<dbReference type="Proteomes" id="UP001178743">
    <property type="component" value="Chromosome"/>
</dbReference>
<dbReference type="RefSeq" id="WP_008364326.1">
    <property type="nucleotide sequence ID" value="NZ_CP091032.1"/>
</dbReference>
<name>A0AAQ3DN70_9MOLU</name>
<dbReference type="EMBL" id="CP113499">
    <property type="protein sequence ID" value="WFQ95153.1"/>
    <property type="molecule type" value="Genomic_DNA"/>
</dbReference>
<sequence length="55" mass="6633">MKKETKKDKWDIDNFLIVDAPKKTKEEIDREVKKNADELLSNPEFIEILKRLEKM</sequence>
<protein>
    <submittedName>
        <fullName evidence="2">Uncharacterized protein</fullName>
    </submittedName>
</protein>
<evidence type="ECO:0000313" key="2">
    <source>
        <dbReference type="EMBL" id="WFQ95153.1"/>
    </source>
</evidence>
<evidence type="ECO:0000313" key="1">
    <source>
        <dbReference type="EMBL" id="WFQ92624.1"/>
    </source>
</evidence>
<gene>
    <name evidence="1" type="ORF">MFERI14822_00412</name>
    <name evidence="2" type="ORF">MFERI15407_00409</name>
</gene>
<dbReference type="AlphaFoldDB" id="A0AAQ3DN70"/>
<dbReference type="GeneID" id="90597767"/>